<dbReference type="HOGENOM" id="CLU_2342965_0_0_5"/>
<dbReference type="Proteomes" id="UP000018542">
    <property type="component" value="Chromosome"/>
</dbReference>
<evidence type="ECO:0000313" key="2">
    <source>
        <dbReference type="Proteomes" id="UP000018542"/>
    </source>
</evidence>
<dbReference type="KEGG" id="hni:W911_15165"/>
<proteinExistence type="predicted"/>
<sequence>MVKLFGMTGGGKSGHLFKRGDRSAPLTRRLAPLASDLSPVGAVAKPIVRLIQRAWLDPGLRRDDGIKGKIDSHTRNVTPTEVGAQTRLRIAQQLPPG</sequence>
<dbReference type="AlphaFoldDB" id="V5SHP6"/>
<evidence type="ECO:0000313" key="1">
    <source>
        <dbReference type="EMBL" id="AHB50376.1"/>
    </source>
</evidence>
<keyword evidence="2" id="KW-1185">Reference proteome</keyword>
<gene>
    <name evidence="1" type="ORF">W911_15165</name>
</gene>
<dbReference type="STRING" id="1029756.W911_15165"/>
<name>V5SHP6_9HYPH</name>
<organism evidence="1 2">
    <name type="scientific">Hyphomicrobium nitrativorans NL23</name>
    <dbReference type="NCBI Taxonomy" id="1029756"/>
    <lineage>
        <taxon>Bacteria</taxon>
        <taxon>Pseudomonadati</taxon>
        <taxon>Pseudomonadota</taxon>
        <taxon>Alphaproteobacteria</taxon>
        <taxon>Hyphomicrobiales</taxon>
        <taxon>Hyphomicrobiaceae</taxon>
        <taxon>Hyphomicrobium</taxon>
    </lineage>
</organism>
<accession>V5SHP6</accession>
<reference evidence="1 2" key="1">
    <citation type="journal article" date="2014" name="Genome Announc.">
        <title>Complete Genome Sequence of Hyphomicrobium nitrativorans Strain NL23, a Denitrifying Bacterium Isolated from Biofilm of a Methanol-Fed Denitrification System Treating Seawater at the Montreal Biodome.</title>
        <authorList>
            <person name="Martineau C."/>
            <person name="Villeneuve C."/>
            <person name="Mauffrey F."/>
            <person name="Villemur R."/>
        </authorList>
    </citation>
    <scope>NUCLEOTIDE SEQUENCE [LARGE SCALE GENOMIC DNA]</scope>
    <source>
        <strain evidence="1">NL23</strain>
    </source>
</reference>
<dbReference type="EMBL" id="CP006912">
    <property type="protein sequence ID" value="AHB50376.1"/>
    <property type="molecule type" value="Genomic_DNA"/>
</dbReference>
<protein>
    <submittedName>
        <fullName evidence="1">Uncharacterized protein</fullName>
    </submittedName>
</protein>
<dbReference type="PATRIC" id="fig|1029756.8.peg.3161"/>